<gene>
    <name evidence="1" type="ORF">ATORI0001_0719</name>
</gene>
<dbReference type="EMBL" id="ACFE01000001">
    <property type="protein sequence ID" value="EEE17868.1"/>
    <property type="molecule type" value="Genomic_DNA"/>
</dbReference>
<organism evidence="1 2">
    <name type="scientific">Lancefieldella rimae (strain ATCC 49626 / DSM 7090 / CCUG 31168 / NBRC 15546 / VPI D140H-11A)</name>
    <name type="common">Atopobium rimae</name>
    <dbReference type="NCBI Taxonomy" id="553184"/>
    <lineage>
        <taxon>Bacteria</taxon>
        <taxon>Bacillati</taxon>
        <taxon>Actinomycetota</taxon>
        <taxon>Coriobacteriia</taxon>
        <taxon>Coriobacteriales</taxon>
        <taxon>Atopobiaceae</taxon>
        <taxon>Lancefieldella</taxon>
    </lineage>
</organism>
<protein>
    <submittedName>
        <fullName evidence="1">Uncharacterized protein</fullName>
    </submittedName>
</protein>
<name>B9CL06_LANR4</name>
<reference evidence="1 2" key="1">
    <citation type="submission" date="2009-01" db="EMBL/GenBank/DDBJ databases">
        <authorList>
            <person name="Madupu R."/>
            <person name="Sebastian Y."/>
            <person name="Durkin A.S."/>
            <person name="Torralba M."/>
            <person name="Methe B."/>
            <person name="Sutton G.G."/>
            <person name="Strausberg R.L."/>
            <person name="Nelson K.E."/>
        </authorList>
    </citation>
    <scope>NUCLEOTIDE SEQUENCE [LARGE SCALE GENOMIC DNA]</scope>
    <source>
        <strain evidence="1 2">ATCC 49626</strain>
    </source>
</reference>
<comment type="caution">
    <text evidence="1">The sequence shown here is derived from an EMBL/GenBank/DDBJ whole genome shotgun (WGS) entry which is preliminary data.</text>
</comment>
<dbReference type="AlphaFoldDB" id="B9CL06"/>
<evidence type="ECO:0000313" key="2">
    <source>
        <dbReference type="Proteomes" id="UP000004070"/>
    </source>
</evidence>
<accession>B9CL06</accession>
<sequence length="39" mass="4660">MVNRMPDLRRPLTREELCGRFSPTNSSRYLTQYISRCVL</sequence>
<proteinExistence type="predicted"/>
<dbReference type="Proteomes" id="UP000004070">
    <property type="component" value="Unassembled WGS sequence"/>
</dbReference>
<evidence type="ECO:0000313" key="1">
    <source>
        <dbReference type="EMBL" id="EEE17868.1"/>
    </source>
</evidence>